<feature type="compositionally biased region" description="Acidic residues" evidence="3">
    <location>
        <begin position="681"/>
        <end position="698"/>
    </location>
</feature>
<dbReference type="GO" id="GO:0005856">
    <property type="term" value="C:cytoskeleton"/>
    <property type="evidence" value="ECO:0007669"/>
    <property type="project" value="TreeGrafter"/>
</dbReference>
<feature type="compositionally biased region" description="Acidic residues" evidence="3">
    <location>
        <begin position="656"/>
        <end position="666"/>
    </location>
</feature>
<dbReference type="PROSITE" id="PS50297">
    <property type="entry name" value="ANK_REP_REGION"/>
    <property type="match status" value="1"/>
</dbReference>
<feature type="compositionally biased region" description="Basic and acidic residues" evidence="3">
    <location>
        <begin position="667"/>
        <end position="679"/>
    </location>
</feature>
<sequence>MPRKKERKSGENKEKLNSASVTTKAGFDEKEKRLYLIQIRYLNEELERFQIKCDELQKQNNILISQCVDKKDITAYVKHSLSEKEGELAELRERLDGERHTSVQEKRSLQLEQGQLRQELQARIDKLEEKNAALAGKLCDLEEFQRQKDVLMTNMENLEKELERQKEEHKDEIRNLEMKAQLEKRRLEEELEGEVAAMSAQVQHLVEQKLPEATRSVLQENSELQSLLGQLSVVSRSLQRENAALRERKKQLSIDTDILEETLRRAARASCLRQKDVQQLTGELQRLQQDDREKRQQLERIQAEQAGVLADMEALRLDRAALSAEWSRRRSERNQLQVKLAEERKRRSRMKSILQEAANTLRQALKEAPAEQQEVDGAPQWRRLLQNLQEVLDRQTGSCSSAERLSGSPRAESRSFQSQPSRHRTHDSCLVSRPGPKPRGALCRSGAASCSSLLPLHRRPTIQKSSSSVNFSHSSVGFPTSKPRTFPSASGWAKFSCRVEAFPERHGDTEGSASQPQTLGTGWSLTHAVTERGVAARLAQQQFDDLDVAVFAGAHQRRGALVILDVDVGSVGQQRPDHVHPAVTDGEHQPRLTGLQDDKQGQPGSQNTLKSIMKKKDGRPDANGTKKNLQFVGVNGGYETTSSDESSSEDSSSSGSEEEEGDEEKEEEHQEVGGRRIGEEFQNEGAEDEDKKDEEEGSENEKRERYELSEKMLAACDVLKTHLSDSKAVSSKDLGYGAGSGARNVALQLVHMNKVDRLTWNRRASLNTVQHEWFRASSQKAALAPMVEDYLRAFEAVSMDVLRHVVNMADGNGNTALHYSVSHSNFQVVKKLLDADYSEVRLELL</sequence>
<protein>
    <submittedName>
        <fullName evidence="4">Uncharacterized protein</fullName>
    </submittedName>
</protein>
<name>A0A315VMB5_GAMAF</name>
<feature type="repeat" description="ANK" evidence="1">
    <location>
        <begin position="812"/>
        <end position="834"/>
    </location>
</feature>
<dbReference type="PANTHER" id="PTHR24168">
    <property type="entry name" value="KN MOTIF AND ANKYRIN REPEAT DOMAIN-CONTAINING"/>
    <property type="match status" value="1"/>
</dbReference>
<accession>A0A315VMB5</accession>
<dbReference type="Gene3D" id="1.25.40.20">
    <property type="entry name" value="Ankyrin repeat-containing domain"/>
    <property type="match status" value="1"/>
</dbReference>
<feature type="coiled-coil region" evidence="2">
    <location>
        <begin position="235"/>
        <end position="304"/>
    </location>
</feature>
<dbReference type="InterPro" id="IPR047184">
    <property type="entry name" value="KANK1-4"/>
</dbReference>
<feature type="region of interest" description="Disordered" evidence="3">
    <location>
        <begin position="395"/>
        <end position="444"/>
    </location>
</feature>
<dbReference type="Proteomes" id="UP000250572">
    <property type="component" value="Unassembled WGS sequence"/>
</dbReference>
<keyword evidence="1" id="KW-0040">ANK repeat</keyword>
<gene>
    <name evidence="4" type="ORF">CCH79_00016271</name>
</gene>
<dbReference type="GO" id="GO:0030837">
    <property type="term" value="P:negative regulation of actin filament polymerization"/>
    <property type="evidence" value="ECO:0007669"/>
    <property type="project" value="InterPro"/>
</dbReference>
<feature type="compositionally biased region" description="Low complexity" evidence="3">
    <location>
        <begin position="639"/>
        <end position="655"/>
    </location>
</feature>
<evidence type="ECO:0000313" key="4">
    <source>
        <dbReference type="EMBL" id="PWA24166.1"/>
    </source>
</evidence>
<evidence type="ECO:0000313" key="5">
    <source>
        <dbReference type="Proteomes" id="UP000250572"/>
    </source>
</evidence>
<keyword evidence="5" id="KW-1185">Reference proteome</keyword>
<dbReference type="Pfam" id="PF13637">
    <property type="entry name" value="Ank_4"/>
    <property type="match status" value="1"/>
</dbReference>
<keyword evidence="2" id="KW-0175">Coiled coil</keyword>
<feature type="compositionally biased region" description="Basic and acidic residues" evidence="3">
    <location>
        <begin position="575"/>
        <end position="600"/>
    </location>
</feature>
<dbReference type="PANTHER" id="PTHR24168:SF21">
    <property type="entry name" value="KANK, ISOFORM D"/>
    <property type="match status" value="1"/>
</dbReference>
<dbReference type="EMBL" id="NHOQ01001472">
    <property type="protein sequence ID" value="PWA24166.1"/>
    <property type="molecule type" value="Genomic_DNA"/>
</dbReference>
<feature type="region of interest" description="Disordered" evidence="3">
    <location>
        <begin position="573"/>
        <end position="706"/>
    </location>
</feature>
<dbReference type="InterPro" id="IPR036770">
    <property type="entry name" value="Ankyrin_rpt-contain_sf"/>
</dbReference>
<feature type="coiled-coil region" evidence="2">
    <location>
        <begin position="347"/>
        <end position="374"/>
    </location>
</feature>
<evidence type="ECO:0000256" key="3">
    <source>
        <dbReference type="SAM" id="MobiDB-lite"/>
    </source>
</evidence>
<dbReference type="GO" id="GO:0005737">
    <property type="term" value="C:cytoplasm"/>
    <property type="evidence" value="ECO:0007669"/>
    <property type="project" value="TreeGrafter"/>
</dbReference>
<dbReference type="STRING" id="33528.ENSGAFP00000001559"/>
<dbReference type="InterPro" id="IPR002110">
    <property type="entry name" value="Ankyrin_rpt"/>
</dbReference>
<comment type="caution">
    <text evidence="4">The sequence shown here is derived from an EMBL/GenBank/DDBJ whole genome shotgun (WGS) entry which is preliminary data.</text>
</comment>
<dbReference type="SUPFAM" id="SSF48403">
    <property type="entry name" value="Ankyrin repeat"/>
    <property type="match status" value="1"/>
</dbReference>
<proteinExistence type="predicted"/>
<feature type="region of interest" description="Disordered" evidence="3">
    <location>
        <begin position="1"/>
        <end position="23"/>
    </location>
</feature>
<evidence type="ECO:0000256" key="2">
    <source>
        <dbReference type="SAM" id="Coils"/>
    </source>
</evidence>
<dbReference type="AlphaFoldDB" id="A0A315VMB5"/>
<dbReference type="PROSITE" id="PS50088">
    <property type="entry name" value="ANK_REPEAT"/>
    <property type="match status" value="1"/>
</dbReference>
<feature type="coiled-coil region" evidence="2">
    <location>
        <begin position="39"/>
        <end position="208"/>
    </location>
</feature>
<reference evidence="4 5" key="1">
    <citation type="journal article" date="2018" name="G3 (Bethesda)">
        <title>A High-Quality Reference Genome for the Invasive Mosquitofish Gambusia affinis Using a Chicago Library.</title>
        <authorList>
            <person name="Hoffberg S.L."/>
            <person name="Troendle N.J."/>
            <person name="Glenn T.C."/>
            <person name="Mahmud O."/>
            <person name="Louha S."/>
            <person name="Chalopin D."/>
            <person name="Bennetzen J.L."/>
            <person name="Mauricio R."/>
        </authorList>
    </citation>
    <scope>NUCLEOTIDE SEQUENCE [LARGE SCALE GENOMIC DNA]</scope>
    <source>
        <strain evidence="4">NE01/NJP1002.9</strain>
        <tissue evidence="4">Muscle</tissue>
    </source>
</reference>
<organism evidence="4 5">
    <name type="scientific">Gambusia affinis</name>
    <name type="common">Western mosquitofish</name>
    <name type="synonym">Heterandria affinis</name>
    <dbReference type="NCBI Taxonomy" id="33528"/>
    <lineage>
        <taxon>Eukaryota</taxon>
        <taxon>Metazoa</taxon>
        <taxon>Chordata</taxon>
        <taxon>Craniata</taxon>
        <taxon>Vertebrata</taxon>
        <taxon>Euteleostomi</taxon>
        <taxon>Actinopterygii</taxon>
        <taxon>Neopterygii</taxon>
        <taxon>Teleostei</taxon>
        <taxon>Neoteleostei</taxon>
        <taxon>Acanthomorphata</taxon>
        <taxon>Ovalentaria</taxon>
        <taxon>Atherinomorphae</taxon>
        <taxon>Cyprinodontiformes</taxon>
        <taxon>Poeciliidae</taxon>
        <taxon>Poeciliinae</taxon>
        <taxon>Gambusia</taxon>
    </lineage>
</organism>
<evidence type="ECO:0000256" key="1">
    <source>
        <dbReference type="PROSITE-ProRule" id="PRU00023"/>
    </source>
</evidence>